<evidence type="ECO:0000259" key="12">
    <source>
        <dbReference type="Pfam" id="PF03958"/>
    </source>
</evidence>
<feature type="domain" description="GspD-like N0" evidence="13">
    <location>
        <begin position="47"/>
        <end position="116"/>
    </location>
</feature>
<keyword evidence="7" id="KW-0653">Protein transport</keyword>
<keyword evidence="5" id="KW-0812">Transmembrane</keyword>
<dbReference type="InterPro" id="IPR004846">
    <property type="entry name" value="T2SS/T3SS_dom"/>
</dbReference>
<dbReference type="PANTHER" id="PTHR30332:SF24">
    <property type="entry name" value="SECRETIN GSPD-RELATED"/>
    <property type="match status" value="1"/>
</dbReference>
<keyword evidence="3 10" id="KW-0813">Transport</keyword>
<comment type="caution">
    <text evidence="14">The sequence shown here is derived from an EMBL/GenBank/DDBJ whole genome shotgun (WGS) entry which is preliminary data.</text>
</comment>
<dbReference type="InterPro" id="IPR005644">
    <property type="entry name" value="NolW-like"/>
</dbReference>
<gene>
    <name evidence="14" type="primary">xcpQ</name>
    <name evidence="14" type="ORF">CODIS_09750</name>
</gene>
<evidence type="ECO:0000256" key="9">
    <source>
        <dbReference type="ARBA" id="ARBA00023237"/>
    </source>
</evidence>
<evidence type="ECO:0000256" key="3">
    <source>
        <dbReference type="ARBA" id="ARBA00022448"/>
    </source>
</evidence>
<comment type="similarity">
    <text evidence="2">Belongs to the bacterial secretin family. GSP D subfamily.</text>
</comment>
<evidence type="ECO:0000259" key="13">
    <source>
        <dbReference type="Pfam" id="PF21305"/>
    </source>
</evidence>
<evidence type="ECO:0000256" key="10">
    <source>
        <dbReference type="RuleBase" id="RU004004"/>
    </source>
</evidence>
<dbReference type="GO" id="GO:0015628">
    <property type="term" value="P:protein secretion by the type II secretion system"/>
    <property type="evidence" value="ECO:0007669"/>
    <property type="project" value="InterPro"/>
</dbReference>
<evidence type="ECO:0000256" key="7">
    <source>
        <dbReference type="ARBA" id="ARBA00022927"/>
    </source>
</evidence>
<dbReference type="NCBIfam" id="TIGR02517">
    <property type="entry name" value="type_II_gspD"/>
    <property type="match status" value="1"/>
</dbReference>
<accession>A0A7Z0VP24</accession>
<comment type="subcellular location">
    <subcellularLocation>
        <location evidence="1 10">Cell outer membrane</location>
    </subcellularLocation>
</comment>
<sequence>MSILPTLFMDRQHPRTGLFSRLVLMLYTVALLNLSWIPLGHAEQITLNLNNADIEALIKTVSEHTGKNFVIDPRVKGKVTVISAHPMDRDEFYQVFLSILEVHGFSTIPSGDVIKVVPDVKAKQGGIPTVNALGQLPGDQIVTRIIQVKNVTSAQLVPILRPLIPQEGHLAAYPDTNVLIISDRRQNVDRLMKIIDQIDRVSDSSIEVITLQHASASEVARILNGLQTPAAKGQKNATKLVADERTNSVLISGDPTARLRSRVIIEHLDTPFDNEGNAQVIYLKYANATDLVQVLTGVSENLDETKQGGGKAAAKGKPTLPINIQADEAANALIITAPPDQFRALQAIIRKLDIRRAQVLVEAIIAEVSYDKAKQLGVQWIVDGSPDDKGPIGVINLGSPAISDIASAAAAGTGVALGPGTSLGFGRFNSDRINFAALIQALESDSTSNILSTPTITTLDNQEAEIVIGQNVPFITGSYSSTGGVSNSVNPFQTVQREDVGLTLKVKPQINEGNSIQLEIEQEISSINASASSGTSDIVTNKRTIKTVVMVDDGNTIVLGGLIEEDLQQTEEKVPVLGDIPLLGALFRSNRTTKIKRNLMVFLRPVVIRDDAINTQIASDKYNFFRAQQLKMKQEGVNLMSDEEMPVLPPRFGTLAPPFDDKELEPEH</sequence>
<evidence type="ECO:0000256" key="6">
    <source>
        <dbReference type="ARBA" id="ARBA00022729"/>
    </source>
</evidence>
<keyword evidence="9" id="KW-0998">Cell outer membrane</keyword>
<dbReference type="Gene3D" id="3.30.1370.120">
    <property type="match status" value="3"/>
</dbReference>
<dbReference type="PANTHER" id="PTHR30332">
    <property type="entry name" value="PROBABLE GENERAL SECRETION PATHWAY PROTEIN D"/>
    <property type="match status" value="1"/>
</dbReference>
<evidence type="ECO:0000313" key="14">
    <source>
        <dbReference type="EMBL" id="ODJ88880.1"/>
    </source>
</evidence>
<name>A0A7Z0VP24_9GAMM</name>
<dbReference type="Pfam" id="PF00263">
    <property type="entry name" value="Secretin"/>
    <property type="match status" value="1"/>
</dbReference>
<feature type="domain" description="NolW-like" evidence="12">
    <location>
        <begin position="143"/>
        <end position="201"/>
    </location>
</feature>
<keyword evidence="4" id="KW-1134">Transmembrane beta strand</keyword>
<keyword evidence="6" id="KW-0732">Signal</keyword>
<protein>
    <submittedName>
        <fullName evidence="14">Type II secretion system protein D</fullName>
    </submittedName>
</protein>
<organism evidence="14 15">
    <name type="scientific">Candidatus Thiodiazotropha endolucinida</name>
    <dbReference type="NCBI Taxonomy" id="1655433"/>
    <lineage>
        <taxon>Bacteria</taxon>
        <taxon>Pseudomonadati</taxon>
        <taxon>Pseudomonadota</taxon>
        <taxon>Gammaproteobacteria</taxon>
        <taxon>Chromatiales</taxon>
        <taxon>Sedimenticolaceae</taxon>
        <taxon>Candidatus Thiodiazotropha</taxon>
    </lineage>
</organism>
<evidence type="ECO:0000256" key="5">
    <source>
        <dbReference type="ARBA" id="ARBA00022692"/>
    </source>
</evidence>
<feature type="domain" description="Type II/III secretion system secretin-like" evidence="11">
    <location>
        <begin position="441"/>
        <end position="609"/>
    </location>
</feature>
<dbReference type="Pfam" id="PF03958">
    <property type="entry name" value="Secretin_N"/>
    <property type="match status" value="3"/>
</dbReference>
<dbReference type="InterPro" id="IPR001775">
    <property type="entry name" value="GspD/PilQ"/>
</dbReference>
<keyword evidence="15" id="KW-1185">Reference proteome</keyword>
<dbReference type="Pfam" id="PF21305">
    <property type="entry name" value="type_II_gspD_N0"/>
    <property type="match status" value="1"/>
</dbReference>
<evidence type="ECO:0000256" key="1">
    <source>
        <dbReference type="ARBA" id="ARBA00004442"/>
    </source>
</evidence>
<dbReference type="PRINTS" id="PR00811">
    <property type="entry name" value="BCTERIALGSPD"/>
</dbReference>
<evidence type="ECO:0000313" key="15">
    <source>
        <dbReference type="Proteomes" id="UP000094769"/>
    </source>
</evidence>
<evidence type="ECO:0000256" key="4">
    <source>
        <dbReference type="ARBA" id="ARBA00022452"/>
    </source>
</evidence>
<proteinExistence type="inferred from homology"/>
<dbReference type="InterPro" id="IPR013356">
    <property type="entry name" value="T2SS_GspD"/>
</dbReference>
<feature type="domain" description="NolW-like" evidence="12">
    <location>
        <begin position="279"/>
        <end position="358"/>
    </location>
</feature>
<evidence type="ECO:0000259" key="11">
    <source>
        <dbReference type="Pfam" id="PF00263"/>
    </source>
</evidence>
<dbReference type="RefSeq" id="WP_235615126.1">
    <property type="nucleotide sequence ID" value="NZ_MARB01000004.1"/>
</dbReference>
<dbReference type="EMBL" id="MARB01000004">
    <property type="protein sequence ID" value="ODJ88880.1"/>
    <property type="molecule type" value="Genomic_DNA"/>
</dbReference>
<dbReference type="InterPro" id="IPR050810">
    <property type="entry name" value="Bact_Secretion_Sys_Channel"/>
</dbReference>
<dbReference type="InterPro" id="IPR038591">
    <property type="entry name" value="NolW-like_sf"/>
</dbReference>
<dbReference type="InterPro" id="IPR049371">
    <property type="entry name" value="GspD-like_N0"/>
</dbReference>
<evidence type="ECO:0000256" key="2">
    <source>
        <dbReference type="ARBA" id="ARBA00006980"/>
    </source>
</evidence>
<evidence type="ECO:0000256" key="8">
    <source>
        <dbReference type="ARBA" id="ARBA00023136"/>
    </source>
</evidence>
<reference evidence="14 15" key="1">
    <citation type="submission" date="2016-06" db="EMBL/GenBank/DDBJ databases">
        <title>Genome sequence of endosymbiont of Candidatus Endolucinida thiodiazotropha.</title>
        <authorList>
            <person name="Poehlein A."/>
            <person name="Koenig S."/>
            <person name="Heiden S.E."/>
            <person name="Thuermer A."/>
            <person name="Voget S."/>
            <person name="Daniel R."/>
            <person name="Markert S."/>
            <person name="Gros O."/>
            <person name="Schweder T."/>
        </authorList>
    </citation>
    <scope>NUCLEOTIDE SEQUENCE [LARGE SCALE GENOMIC DNA]</scope>
    <source>
        <strain evidence="14 15">COS</strain>
    </source>
</reference>
<keyword evidence="8" id="KW-0472">Membrane</keyword>
<feature type="domain" description="NolW-like" evidence="12">
    <location>
        <begin position="207"/>
        <end position="271"/>
    </location>
</feature>
<dbReference type="AlphaFoldDB" id="A0A7Z0VP24"/>
<dbReference type="GO" id="GO:0015627">
    <property type="term" value="C:type II protein secretion system complex"/>
    <property type="evidence" value="ECO:0007669"/>
    <property type="project" value="InterPro"/>
</dbReference>
<dbReference type="GO" id="GO:0009279">
    <property type="term" value="C:cell outer membrane"/>
    <property type="evidence" value="ECO:0007669"/>
    <property type="project" value="UniProtKB-SubCell"/>
</dbReference>
<dbReference type="Proteomes" id="UP000094769">
    <property type="component" value="Unassembled WGS sequence"/>
</dbReference>